<dbReference type="AlphaFoldDB" id="A0A117N233"/>
<organism evidence="1 2">
    <name type="scientific">Rhizobium loti</name>
    <name type="common">Mesorhizobium loti</name>
    <dbReference type="NCBI Taxonomy" id="381"/>
    <lineage>
        <taxon>Bacteria</taxon>
        <taxon>Pseudomonadati</taxon>
        <taxon>Pseudomonadota</taxon>
        <taxon>Alphaproteobacteria</taxon>
        <taxon>Hyphomicrobiales</taxon>
        <taxon>Phyllobacteriaceae</taxon>
        <taxon>Mesorhizobium</taxon>
    </lineage>
</organism>
<name>A0A117N233_RHILI</name>
<reference evidence="1 2" key="1">
    <citation type="submission" date="2015-12" db="EMBL/GenBank/DDBJ databases">
        <title>Draft genome sequence of Mesorhizobium sp. UFLA 01-765, a multitolerant efficient symbiont and plant-growth promoting strain isolated from Zn-mining soil using Leucaena leucocephala as a trap plant.</title>
        <authorList>
            <person name="Rangel W.M."/>
            <person name="Thijs S."/>
            <person name="Longatti S.M."/>
            <person name="Moreira F.M."/>
            <person name="Weyens N."/>
            <person name="Vangronsveld J."/>
            <person name="Van Hamme J.D."/>
            <person name="Bottos E.M."/>
            <person name="Rineau F."/>
        </authorList>
    </citation>
    <scope>NUCLEOTIDE SEQUENCE [LARGE SCALE GENOMIC DNA]</scope>
    <source>
        <strain evidence="1 2">UFLA 01-765</strain>
    </source>
</reference>
<accession>A0A117N233</accession>
<gene>
    <name evidence="1" type="ORF">AU467_30220</name>
</gene>
<protein>
    <submittedName>
        <fullName evidence="1">Uncharacterized protein</fullName>
    </submittedName>
</protein>
<dbReference type="Proteomes" id="UP000053176">
    <property type="component" value="Unassembled WGS sequence"/>
</dbReference>
<comment type="caution">
    <text evidence="1">The sequence shown here is derived from an EMBL/GenBank/DDBJ whole genome shotgun (WGS) entry which is preliminary data.</text>
</comment>
<sequence>MWIASSLVREPLDRRTVMPSMTAASLWHTRHARDPTDETELEPFGIETSQGIAQIIMGWHAGTIVTHRRKRSSFSPKRAIR</sequence>
<evidence type="ECO:0000313" key="1">
    <source>
        <dbReference type="EMBL" id="KUM24470.1"/>
    </source>
</evidence>
<dbReference type="EMBL" id="LPWA01000135">
    <property type="protein sequence ID" value="KUM24470.1"/>
    <property type="molecule type" value="Genomic_DNA"/>
</dbReference>
<proteinExistence type="predicted"/>
<evidence type="ECO:0000313" key="2">
    <source>
        <dbReference type="Proteomes" id="UP000053176"/>
    </source>
</evidence>